<accession>A0A1D1YBB0</accession>
<reference evidence="7" key="1">
    <citation type="submission" date="2015-07" db="EMBL/GenBank/DDBJ databases">
        <title>Transcriptome Assembly of Anthurium amnicola.</title>
        <authorList>
            <person name="Suzuki J."/>
        </authorList>
    </citation>
    <scope>NUCLEOTIDE SEQUENCE</scope>
</reference>
<gene>
    <name evidence="7" type="primary">AMFR_3</name>
    <name evidence="6" type="synonym">AMFR_2</name>
    <name evidence="7" type="ORF">g.127528</name>
    <name evidence="6" type="ORF">g.127538</name>
</gene>
<evidence type="ECO:0000256" key="1">
    <source>
        <dbReference type="ARBA" id="ARBA00022723"/>
    </source>
</evidence>
<dbReference type="InterPro" id="IPR017907">
    <property type="entry name" value="Znf_RING_CS"/>
</dbReference>
<evidence type="ECO:0000256" key="4">
    <source>
        <dbReference type="PROSITE-ProRule" id="PRU00175"/>
    </source>
</evidence>
<evidence type="ECO:0000313" key="7">
    <source>
        <dbReference type="EMBL" id="JAT51910.1"/>
    </source>
</evidence>
<dbReference type="PROSITE" id="PS50089">
    <property type="entry name" value="ZF_RING_2"/>
    <property type="match status" value="1"/>
</dbReference>
<sequence>MSTCVSPVGPSRRRALEGSSTRGTIVLNLDESMDFGASRGIIHQRGLPGLDASAIPHSNQPVGLQASVLPTNAPIDVDAIEDEVELLSSSRAFPQGRSQHRRKRPVTVVLDEDLDVQVGPSGTSSGVSEFLVTVINNNRQKRLPRQSSVHGELHENYKKADCSRKLKKKCVVDNPEAQEVPAKDLAFTCAICLGKMTEETSTICGHIFCHSCIKTAIQVRKKCPTCRRTLTMRNIHRVYLPNAL</sequence>
<feature type="domain" description="RING-type" evidence="5">
    <location>
        <begin position="189"/>
        <end position="227"/>
    </location>
</feature>
<dbReference type="InterPro" id="IPR001841">
    <property type="entry name" value="Znf_RING"/>
</dbReference>
<proteinExistence type="predicted"/>
<dbReference type="GO" id="GO:0032183">
    <property type="term" value="F:SUMO binding"/>
    <property type="evidence" value="ECO:0007669"/>
    <property type="project" value="TreeGrafter"/>
</dbReference>
<dbReference type="PANTHER" id="PTHR47094:SF1">
    <property type="entry name" value="RING-TYPE E3 UBIQUITIN TRANSFERASE"/>
    <property type="match status" value="1"/>
</dbReference>
<dbReference type="GO" id="GO:0061630">
    <property type="term" value="F:ubiquitin protein ligase activity"/>
    <property type="evidence" value="ECO:0007669"/>
    <property type="project" value="InterPro"/>
</dbReference>
<dbReference type="EMBL" id="GDJX01016026">
    <property type="protein sequence ID" value="JAT51910.1"/>
    <property type="molecule type" value="Transcribed_RNA"/>
</dbReference>
<organism evidence="7">
    <name type="scientific">Anthurium amnicola</name>
    <dbReference type="NCBI Taxonomy" id="1678845"/>
    <lineage>
        <taxon>Eukaryota</taxon>
        <taxon>Viridiplantae</taxon>
        <taxon>Streptophyta</taxon>
        <taxon>Embryophyta</taxon>
        <taxon>Tracheophyta</taxon>
        <taxon>Spermatophyta</taxon>
        <taxon>Magnoliopsida</taxon>
        <taxon>Liliopsida</taxon>
        <taxon>Araceae</taxon>
        <taxon>Pothoideae</taxon>
        <taxon>Potheae</taxon>
        <taxon>Anthurium</taxon>
    </lineage>
</organism>
<keyword evidence="1" id="KW-0479">Metal-binding</keyword>
<evidence type="ECO:0000256" key="3">
    <source>
        <dbReference type="ARBA" id="ARBA00022833"/>
    </source>
</evidence>
<evidence type="ECO:0000256" key="2">
    <source>
        <dbReference type="ARBA" id="ARBA00022771"/>
    </source>
</evidence>
<dbReference type="PANTHER" id="PTHR47094">
    <property type="entry name" value="ELFLESS, ISOFORM B"/>
    <property type="match status" value="1"/>
</dbReference>
<evidence type="ECO:0000313" key="6">
    <source>
        <dbReference type="EMBL" id="JAT40257.1"/>
    </source>
</evidence>
<dbReference type="AlphaFoldDB" id="A0A1D1YBB0"/>
<dbReference type="InterPro" id="IPR049627">
    <property type="entry name" value="SLX8"/>
</dbReference>
<dbReference type="SUPFAM" id="SSF57850">
    <property type="entry name" value="RING/U-box"/>
    <property type="match status" value="1"/>
</dbReference>
<dbReference type="EMBL" id="GDJX01027679">
    <property type="protein sequence ID" value="JAT40257.1"/>
    <property type="molecule type" value="Transcribed_RNA"/>
</dbReference>
<dbReference type="PROSITE" id="PS00518">
    <property type="entry name" value="ZF_RING_1"/>
    <property type="match status" value="1"/>
</dbReference>
<keyword evidence="3" id="KW-0862">Zinc</keyword>
<dbReference type="Gene3D" id="3.30.40.10">
    <property type="entry name" value="Zinc/RING finger domain, C3HC4 (zinc finger)"/>
    <property type="match status" value="1"/>
</dbReference>
<dbReference type="InterPro" id="IPR013083">
    <property type="entry name" value="Znf_RING/FYVE/PHD"/>
</dbReference>
<keyword evidence="2 4" id="KW-0863">Zinc-finger</keyword>
<dbReference type="GO" id="GO:0006511">
    <property type="term" value="P:ubiquitin-dependent protein catabolic process"/>
    <property type="evidence" value="ECO:0007669"/>
    <property type="project" value="TreeGrafter"/>
</dbReference>
<evidence type="ECO:0000259" key="5">
    <source>
        <dbReference type="PROSITE" id="PS50089"/>
    </source>
</evidence>
<dbReference type="GO" id="GO:0140082">
    <property type="term" value="F:SUMO-ubiquitin ligase activity"/>
    <property type="evidence" value="ECO:0007669"/>
    <property type="project" value="TreeGrafter"/>
</dbReference>
<protein>
    <submittedName>
        <fullName evidence="7">E3 ubiquitin-protein ligase AMFR</fullName>
    </submittedName>
</protein>
<dbReference type="GO" id="GO:0033768">
    <property type="term" value="C:SUMO-targeted ubiquitin ligase complex"/>
    <property type="evidence" value="ECO:0007669"/>
    <property type="project" value="TreeGrafter"/>
</dbReference>
<dbReference type="Pfam" id="PF13639">
    <property type="entry name" value="zf-RING_2"/>
    <property type="match status" value="1"/>
</dbReference>
<dbReference type="GO" id="GO:0008270">
    <property type="term" value="F:zinc ion binding"/>
    <property type="evidence" value="ECO:0007669"/>
    <property type="project" value="UniProtKB-KW"/>
</dbReference>
<name>A0A1D1YBB0_9ARAE</name>
<dbReference type="SMART" id="SM00184">
    <property type="entry name" value="RING"/>
    <property type="match status" value="1"/>
</dbReference>